<dbReference type="PROSITE" id="PS51819">
    <property type="entry name" value="VOC"/>
    <property type="match status" value="1"/>
</dbReference>
<evidence type="ECO:0000313" key="3">
    <source>
        <dbReference type="Proteomes" id="UP000242313"/>
    </source>
</evidence>
<evidence type="ECO:0000259" key="1">
    <source>
        <dbReference type="PROSITE" id="PS51819"/>
    </source>
</evidence>
<dbReference type="CDD" id="cd07262">
    <property type="entry name" value="VOC_like"/>
    <property type="match status" value="1"/>
</dbReference>
<feature type="domain" description="VOC" evidence="1">
    <location>
        <begin position="1"/>
        <end position="133"/>
    </location>
</feature>
<dbReference type="EMBL" id="NTMR01000022">
    <property type="protein sequence ID" value="PBK03230.1"/>
    <property type="molecule type" value="Genomic_DNA"/>
</dbReference>
<evidence type="ECO:0000313" key="2">
    <source>
        <dbReference type="EMBL" id="PBK03230.1"/>
    </source>
</evidence>
<name>A0A2A3MEF1_9PSED</name>
<dbReference type="PANTHER" id="PTHR35006">
    <property type="entry name" value="GLYOXALASE FAMILY PROTEIN (AFU_ORTHOLOGUE AFUA_5G14830)"/>
    <property type="match status" value="1"/>
</dbReference>
<dbReference type="RefSeq" id="WP_096005807.1">
    <property type="nucleotide sequence ID" value="NZ_NTMR01000022.1"/>
</dbReference>
<comment type="caution">
    <text evidence="2">The sequence shown here is derived from an EMBL/GenBank/DDBJ whole genome shotgun (WGS) entry which is preliminary data.</text>
</comment>
<sequence length="140" mass="14912">MFTYITLGTNDLLRATVFYDAVMVTLGIARVQTPGEGDWDGWAGWGYYQDKGAAELALWLCEPFDGGAASVGNGVMVAFAAPDWKSVRAFHAAALASGGSSEGEPALRPQYNPDFYSAYIRDPDGNKLAAVCRGHLSDPG</sequence>
<dbReference type="PANTHER" id="PTHR35006:SF2">
    <property type="entry name" value="GLYOXALASE FAMILY PROTEIN (AFU_ORTHOLOGUE AFUA_5G14830)"/>
    <property type="match status" value="1"/>
</dbReference>
<dbReference type="GO" id="GO:0016829">
    <property type="term" value="F:lyase activity"/>
    <property type="evidence" value="ECO:0007669"/>
    <property type="project" value="UniProtKB-KW"/>
</dbReference>
<gene>
    <name evidence="2" type="ORF">CNQ84_15860</name>
</gene>
<reference evidence="2 3" key="1">
    <citation type="submission" date="2017-09" db="EMBL/GenBank/DDBJ databases">
        <title>Pseudomonas abyssi sp. nov. isolated from Abyssopelagic Water.</title>
        <authorList>
            <person name="Wei Y."/>
        </authorList>
    </citation>
    <scope>NUCLEOTIDE SEQUENCE [LARGE SCALE GENOMIC DNA]</scope>
    <source>
        <strain evidence="2 3">MT5</strain>
    </source>
</reference>
<accession>A0A2A3MEF1</accession>
<organism evidence="2 3">
    <name type="scientific">Pseudomonas abyssi</name>
    <dbReference type="NCBI Taxonomy" id="170540"/>
    <lineage>
        <taxon>Bacteria</taxon>
        <taxon>Pseudomonadati</taxon>
        <taxon>Pseudomonadota</taxon>
        <taxon>Gammaproteobacteria</taxon>
        <taxon>Pseudomonadales</taxon>
        <taxon>Pseudomonadaceae</taxon>
        <taxon>Pseudomonas</taxon>
    </lineage>
</organism>
<keyword evidence="3" id="KW-1185">Reference proteome</keyword>
<dbReference type="Proteomes" id="UP000242313">
    <property type="component" value="Unassembled WGS sequence"/>
</dbReference>
<proteinExistence type="predicted"/>
<dbReference type="SUPFAM" id="SSF54593">
    <property type="entry name" value="Glyoxalase/Bleomycin resistance protein/Dihydroxybiphenyl dioxygenase"/>
    <property type="match status" value="1"/>
</dbReference>
<keyword evidence="2" id="KW-0456">Lyase</keyword>
<dbReference type="InterPro" id="IPR037523">
    <property type="entry name" value="VOC_core"/>
</dbReference>
<dbReference type="Gene3D" id="3.10.180.10">
    <property type="entry name" value="2,3-Dihydroxybiphenyl 1,2-Dioxygenase, domain 1"/>
    <property type="match status" value="1"/>
</dbReference>
<dbReference type="InterPro" id="IPR029068">
    <property type="entry name" value="Glyas_Bleomycin-R_OHBP_Dase"/>
</dbReference>
<dbReference type="AlphaFoldDB" id="A0A2A3MEF1"/>
<protein>
    <submittedName>
        <fullName evidence="2">Lactoylglutathione lyase</fullName>
    </submittedName>
</protein>